<evidence type="ECO:0000256" key="6">
    <source>
        <dbReference type="ARBA" id="ARBA00022840"/>
    </source>
</evidence>
<dbReference type="InterPro" id="IPR017926">
    <property type="entry name" value="GATASE"/>
</dbReference>
<dbReference type="InterPro" id="IPR004468">
    <property type="entry name" value="CTP_synthase"/>
</dbReference>
<reference evidence="11 12" key="1">
    <citation type="submission" date="2020-01" db="EMBL/GenBank/DDBJ databases">
        <authorList>
            <person name="Lee S.D."/>
        </authorList>
    </citation>
    <scope>NUCLEOTIDE SEQUENCE [LARGE SCALE GENOMIC DNA]</scope>
    <source>
        <strain evidence="11 12">SAP-1</strain>
    </source>
</reference>
<dbReference type="GO" id="GO:0005829">
    <property type="term" value="C:cytosol"/>
    <property type="evidence" value="ECO:0007669"/>
    <property type="project" value="TreeGrafter"/>
</dbReference>
<evidence type="ECO:0000313" key="12">
    <source>
        <dbReference type="Proteomes" id="UP000585363"/>
    </source>
</evidence>
<sequence length="230" mass="25332">MKTTVRLALVGDYQPAITAHQAIPAALDLAAKHFNITIQSHWLATETITDPLALQQYDAFWCVPGSPYRSTEGALLAIRYAREQQKPFLGTCGGFQHAIIDYARNVMHWQDAGHGETDSQGRLVIAALACEMVEKKGTITFLADSLAAQAYGRYEVEEGYHCRYGINPEFQSALEAEPLRMTGHDAAGEIRTVELPHHPFYVATLFQPERAALNGQLPPLVAALIKSTLN</sequence>
<reference evidence="11 12" key="2">
    <citation type="submission" date="2020-06" db="EMBL/GenBank/DDBJ databases">
        <title>Polyphasic characterization of a Rahnella strain isolated from tree sap.</title>
        <authorList>
            <person name="Kim I.S."/>
        </authorList>
    </citation>
    <scope>NUCLEOTIDE SEQUENCE [LARGE SCALE GENOMIC DNA]</scope>
    <source>
        <strain evidence="11 12">SAP-1</strain>
    </source>
</reference>
<proteinExistence type="inferred from homology"/>
<feature type="domain" description="Glutamine amidotransferase" evidence="10">
    <location>
        <begin position="35"/>
        <end position="121"/>
    </location>
</feature>
<keyword evidence="5" id="KW-0547">Nucleotide-binding</keyword>
<dbReference type="Gene3D" id="3.40.50.880">
    <property type="match status" value="1"/>
</dbReference>
<evidence type="ECO:0000256" key="9">
    <source>
        <dbReference type="ARBA" id="ARBA00047781"/>
    </source>
</evidence>
<evidence type="ECO:0000313" key="11">
    <source>
        <dbReference type="EMBL" id="NMP28561.1"/>
    </source>
</evidence>
<dbReference type="PANTHER" id="PTHR11550">
    <property type="entry name" value="CTP SYNTHASE"/>
    <property type="match status" value="1"/>
</dbReference>
<evidence type="ECO:0000256" key="2">
    <source>
        <dbReference type="ARBA" id="ARBA00007533"/>
    </source>
</evidence>
<dbReference type="GO" id="GO:0042802">
    <property type="term" value="F:identical protein binding"/>
    <property type="evidence" value="ECO:0007669"/>
    <property type="project" value="TreeGrafter"/>
</dbReference>
<dbReference type="EC" id="6.3.4.2" evidence="3"/>
<dbReference type="PANTHER" id="PTHR11550:SF0">
    <property type="entry name" value="CTP SYNTHASE-RELATED"/>
    <property type="match status" value="1"/>
</dbReference>
<dbReference type="Pfam" id="PF00117">
    <property type="entry name" value="GATase"/>
    <property type="match status" value="1"/>
</dbReference>
<keyword evidence="4" id="KW-0436">Ligase</keyword>
<keyword evidence="7" id="KW-0315">Glutamine amidotransferase</keyword>
<organism evidence="11 12">
    <name type="scientific">Rouxiella aceris</name>
    <dbReference type="NCBI Taxonomy" id="2703884"/>
    <lineage>
        <taxon>Bacteria</taxon>
        <taxon>Pseudomonadati</taxon>
        <taxon>Pseudomonadota</taxon>
        <taxon>Gammaproteobacteria</taxon>
        <taxon>Enterobacterales</taxon>
        <taxon>Yersiniaceae</taxon>
        <taxon>Rouxiella</taxon>
    </lineage>
</organism>
<evidence type="ECO:0000256" key="5">
    <source>
        <dbReference type="ARBA" id="ARBA00022741"/>
    </source>
</evidence>
<dbReference type="GO" id="GO:0019856">
    <property type="term" value="P:pyrimidine nucleobase biosynthetic process"/>
    <property type="evidence" value="ECO:0007669"/>
    <property type="project" value="TreeGrafter"/>
</dbReference>
<comment type="pathway">
    <text evidence="1">Pyrimidine metabolism; CTP biosynthesis via de novo pathway; CTP from UDP: step 2/2.</text>
</comment>
<dbReference type="InterPro" id="IPR029062">
    <property type="entry name" value="Class_I_gatase-like"/>
</dbReference>
<evidence type="ECO:0000256" key="7">
    <source>
        <dbReference type="ARBA" id="ARBA00022962"/>
    </source>
</evidence>
<name>A0A848MNB1_9GAMM</name>
<dbReference type="RefSeq" id="WP_169404277.1">
    <property type="nucleotide sequence ID" value="NZ_JAADJU010000009.1"/>
</dbReference>
<comment type="catalytic activity">
    <reaction evidence="9">
        <text>UTP + L-glutamine + ATP + H2O = CTP + L-glutamate + ADP + phosphate + 2 H(+)</text>
        <dbReference type="Rhea" id="RHEA:26426"/>
        <dbReference type="ChEBI" id="CHEBI:15377"/>
        <dbReference type="ChEBI" id="CHEBI:15378"/>
        <dbReference type="ChEBI" id="CHEBI:29985"/>
        <dbReference type="ChEBI" id="CHEBI:30616"/>
        <dbReference type="ChEBI" id="CHEBI:37563"/>
        <dbReference type="ChEBI" id="CHEBI:43474"/>
        <dbReference type="ChEBI" id="CHEBI:46398"/>
        <dbReference type="ChEBI" id="CHEBI:58359"/>
        <dbReference type="ChEBI" id="CHEBI:456216"/>
        <dbReference type="EC" id="6.3.4.2"/>
    </reaction>
</comment>
<dbReference type="UniPathway" id="UPA00159">
    <property type="reaction ID" value="UER00277"/>
</dbReference>
<gene>
    <name evidence="11" type="ORF">GW590_16990</name>
</gene>
<protein>
    <recommendedName>
        <fullName evidence="3">CTP synthase (glutamine hydrolyzing)</fullName>
        <ecNumber evidence="3">6.3.4.2</ecNumber>
    </recommendedName>
</protein>
<accession>A0A848MNB1</accession>
<keyword evidence="8" id="KW-0665">Pyrimidine biosynthesis</keyword>
<dbReference type="NCBIfam" id="NF004836">
    <property type="entry name" value="PRK06186.1"/>
    <property type="match status" value="1"/>
</dbReference>
<evidence type="ECO:0000256" key="8">
    <source>
        <dbReference type="ARBA" id="ARBA00022975"/>
    </source>
</evidence>
<evidence type="ECO:0000259" key="10">
    <source>
        <dbReference type="Pfam" id="PF00117"/>
    </source>
</evidence>
<keyword evidence="6" id="KW-0067">ATP-binding</keyword>
<evidence type="ECO:0000256" key="4">
    <source>
        <dbReference type="ARBA" id="ARBA00022598"/>
    </source>
</evidence>
<comment type="caution">
    <text evidence="11">The sequence shown here is derived from an EMBL/GenBank/DDBJ whole genome shotgun (WGS) entry which is preliminary data.</text>
</comment>
<keyword evidence="12" id="KW-1185">Reference proteome</keyword>
<dbReference type="EMBL" id="JAADJU010000009">
    <property type="protein sequence ID" value="NMP28561.1"/>
    <property type="molecule type" value="Genomic_DNA"/>
</dbReference>
<dbReference type="GO" id="GO:0003883">
    <property type="term" value="F:CTP synthase activity"/>
    <property type="evidence" value="ECO:0007669"/>
    <property type="project" value="UniProtKB-EC"/>
</dbReference>
<comment type="similarity">
    <text evidence="2">Belongs to the CTP synthase family.</text>
</comment>
<dbReference type="GO" id="GO:0044210">
    <property type="term" value="P:'de novo' CTP biosynthetic process"/>
    <property type="evidence" value="ECO:0007669"/>
    <property type="project" value="UniProtKB-UniPathway"/>
</dbReference>
<dbReference type="GO" id="GO:0005524">
    <property type="term" value="F:ATP binding"/>
    <property type="evidence" value="ECO:0007669"/>
    <property type="project" value="UniProtKB-KW"/>
</dbReference>
<dbReference type="AlphaFoldDB" id="A0A848MNB1"/>
<dbReference type="SUPFAM" id="SSF52317">
    <property type="entry name" value="Class I glutamine amidotransferase-like"/>
    <property type="match status" value="1"/>
</dbReference>
<evidence type="ECO:0000256" key="3">
    <source>
        <dbReference type="ARBA" id="ARBA00012291"/>
    </source>
</evidence>
<dbReference type="Proteomes" id="UP000585363">
    <property type="component" value="Unassembled WGS sequence"/>
</dbReference>
<evidence type="ECO:0000256" key="1">
    <source>
        <dbReference type="ARBA" id="ARBA00005171"/>
    </source>
</evidence>